<evidence type="ECO:0000313" key="11">
    <source>
        <dbReference type="Proteomes" id="UP001219525"/>
    </source>
</evidence>
<dbReference type="Proteomes" id="UP001219525">
    <property type="component" value="Unassembled WGS sequence"/>
</dbReference>
<sequence>MADPPLNIGGGSLLIAWQLQDKNVLIVGGGEVASHRIDSVLTADAHITLVAPVKGLHARTKGLIDMYPSRITYYDRRFSGPDEIHKMDMVLTALDDAKYSRDICEMCRKARVPVNAADIPELCDFYFGAQIRDGPLQIMISTNGNGPRMAALMKKKIQTALSGKEGEAIGRVGVLRAQLKKRAPPLPPSGHAPDGGVLGRRRMKWMSEVCNNWELEDLTQLDDATITKLLDEGWEKNVVPTLDQLKGRRKRRQPVSQFSQWLPAVGSFALGAVCATLVLWARKR</sequence>
<dbReference type="Pfam" id="PF14823">
    <property type="entry name" value="Sirohm_synth_C"/>
    <property type="match status" value="1"/>
</dbReference>
<dbReference type="InterPro" id="IPR028161">
    <property type="entry name" value="Met8-like"/>
</dbReference>
<dbReference type="GO" id="GO:0043115">
    <property type="term" value="F:precorrin-2 dehydrogenase activity"/>
    <property type="evidence" value="ECO:0007669"/>
    <property type="project" value="UniProtKB-EC"/>
</dbReference>
<proteinExistence type="predicted"/>
<feature type="domain" description="Siroheme biosynthesis protein Met8 C-terminal" evidence="8">
    <location>
        <begin position="166"/>
        <end position="240"/>
    </location>
</feature>
<feature type="domain" description="Siroheme synthase central" evidence="9">
    <location>
        <begin position="133"/>
        <end position="158"/>
    </location>
</feature>
<keyword evidence="7" id="KW-0812">Transmembrane</keyword>
<dbReference type="InterPro" id="IPR036291">
    <property type="entry name" value="NAD(P)-bd_dom_sf"/>
</dbReference>
<dbReference type="AlphaFoldDB" id="A0AAD6VPV6"/>
<dbReference type="SUPFAM" id="SSF51735">
    <property type="entry name" value="NAD(P)-binding Rossmann-fold domains"/>
    <property type="match status" value="1"/>
</dbReference>
<accession>A0AAD6VPV6</accession>
<evidence type="ECO:0000256" key="2">
    <source>
        <dbReference type="ARBA" id="ARBA00012400"/>
    </source>
</evidence>
<keyword evidence="11" id="KW-1185">Reference proteome</keyword>
<dbReference type="Gene3D" id="3.30.160.110">
    <property type="entry name" value="Siroheme synthase, domain 2"/>
    <property type="match status" value="1"/>
</dbReference>
<evidence type="ECO:0000259" key="8">
    <source>
        <dbReference type="Pfam" id="PF14823"/>
    </source>
</evidence>
<dbReference type="Gene3D" id="3.40.50.720">
    <property type="entry name" value="NAD(P)-binding Rossmann-like Domain"/>
    <property type="match status" value="2"/>
</dbReference>
<dbReference type="Pfam" id="PF14824">
    <property type="entry name" value="Sirohm_synth_M"/>
    <property type="match status" value="1"/>
</dbReference>
<evidence type="ECO:0000256" key="7">
    <source>
        <dbReference type="SAM" id="Phobius"/>
    </source>
</evidence>
<dbReference type="GO" id="GO:0019354">
    <property type="term" value="P:siroheme biosynthetic process"/>
    <property type="evidence" value="ECO:0007669"/>
    <property type="project" value="InterPro"/>
</dbReference>
<evidence type="ECO:0000256" key="1">
    <source>
        <dbReference type="ARBA" id="ARBA00005010"/>
    </source>
</evidence>
<comment type="pathway">
    <text evidence="1">Porphyrin-containing compound metabolism; siroheme biosynthesis; sirohydrochlorin from precorrin-2: step 1/1.</text>
</comment>
<dbReference type="NCBIfam" id="TIGR01470">
    <property type="entry name" value="cysG_Nterm"/>
    <property type="match status" value="1"/>
</dbReference>
<comment type="catalytic activity">
    <reaction evidence="6">
        <text>precorrin-2 + NAD(+) = sirohydrochlorin + NADH + 2 H(+)</text>
        <dbReference type="Rhea" id="RHEA:15613"/>
        <dbReference type="ChEBI" id="CHEBI:15378"/>
        <dbReference type="ChEBI" id="CHEBI:57540"/>
        <dbReference type="ChEBI" id="CHEBI:57945"/>
        <dbReference type="ChEBI" id="CHEBI:58351"/>
        <dbReference type="ChEBI" id="CHEBI:58827"/>
        <dbReference type="EC" id="1.3.1.76"/>
    </reaction>
</comment>
<evidence type="ECO:0000256" key="3">
    <source>
        <dbReference type="ARBA" id="ARBA00023002"/>
    </source>
</evidence>
<evidence type="ECO:0000256" key="4">
    <source>
        <dbReference type="ARBA" id="ARBA00023027"/>
    </source>
</evidence>
<dbReference type="GO" id="GO:0004325">
    <property type="term" value="F:ferrochelatase activity"/>
    <property type="evidence" value="ECO:0007669"/>
    <property type="project" value="InterPro"/>
</dbReference>
<comment type="caution">
    <text evidence="10">The sequence shown here is derived from an EMBL/GenBank/DDBJ whole genome shotgun (WGS) entry which is preliminary data.</text>
</comment>
<feature type="transmembrane region" description="Helical" evidence="7">
    <location>
        <begin position="261"/>
        <end position="281"/>
    </location>
</feature>
<keyword evidence="5" id="KW-0627">Porphyrin biosynthesis</keyword>
<keyword evidence="7" id="KW-0472">Membrane</keyword>
<dbReference type="SUPFAM" id="SSF75615">
    <property type="entry name" value="Siroheme synthase middle domains-like"/>
    <property type="match status" value="1"/>
</dbReference>
<evidence type="ECO:0000256" key="5">
    <source>
        <dbReference type="ARBA" id="ARBA00023244"/>
    </source>
</evidence>
<dbReference type="InterPro" id="IPR028281">
    <property type="entry name" value="Sirohaem_synthase_central"/>
</dbReference>
<dbReference type="EMBL" id="JARJCW010000011">
    <property type="protein sequence ID" value="KAJ7219392.1"/>
    <property type="molecule type" value="Genomic_DNA"/>
</dbReference>
<evidence type="ECO:0000256" key="6">
    <source>
        <dbReference type="ARBA" id="ARBA00047561"/>
    </source>
</evidence>
<dbReference type="Gene3D" id="1.10.3280.10">
    <property type="entry name" value="Siroheme synthase, domain 3"/>
    <property type="match status" value="1"/>
</dbReference>
<dbReference type="EC" id="1.3.1.76" evidence="2"/>
<dbReference type="PANTHER" id="PTHR35330">
    <property type="entry name" value="SIROHEME BIOSYNTHESIS PROTEIN MET8"/>
    <property type="match status" value="1"/>
</dbReference>
<name>A0AAD6VPV6_9AGAR</name>
<keyword evidence="3" id="KW-0560">Oxidoreductase</keyword>
<dbReference type="InterPro" id="IPR028162">
    <property type="entry name" value="Met8_C"/>
</dbReference>
<dbReference type="InterPro" id="IPR006367">
    <property type="entry name" value="Sirohaem_synthase_N"/>
</dbReference>
<evidence type="ECO:0000259" key="9">
    <source>
        <dbReference type="Pfam" id="PF14824"/>
    </source>
</evidence>
<keyword evidence="4" id="KW-0520">NAD</keyword>
<gene>
    <name evidence="10" type="ORF">GGX14DRAFT_591935</name>
</gene>
<evidence type="ECO:0000313" key="10">
    <source>
        <dbReference type="EMBL" id="KAJ7219392.1"/>
    </source>
</evidence>
<keyword evidence="7" id="KW-1133">Transmembrane helix</keyword>
<dbReference type="PANTHER" id="PTHR35330:SF1">
    <property type="entry name" value="SIROHEME BIOSYNTHESIS PROTEIN MET8"/>
    <property type="match status" value="1"/>
</dbReference>
<reference evidence="10" key="1">
    <citation type="submission" date="2023-03" db="EMBL/GenBank/DDBJ databases">
        <title>Massive genome expansion in bonnet fungi (Mycena s.s.) driven by repeated elements and novel gene families across ecological guilds.</title>
        <authorList>
            <consortium name="Lawrence Berkeley National Laboratory"/>
            <person name="Harder C.B."/>
            <person name="Miyauchi S."/>
            <person name="Viragh M."/>
            <person name="Kuo A."/>
            <person name="Thoen E."/>
            <person name="Andreopoulos B."/>
            <person name="Lu D."/>
            <person name="Skrede I."/>
            <person name="Drula E."/>
            <person name="Henrissat B."/>
            <person name="Morin E."/>
            <person name="Kohler A."/>
            <person name="Barry K."/>
            <person name="LaButti K."/>
            <person name="Morin E."/>
            <person name="Salamov A."/>
            <person name="Lipzen A."/>
            <person name="Mereny Z."/>
            <person name="Hegedus B."/>
            <person name="Baldrian P."/>
            <person name="Stursova M."/>
            <person name="Weitz H."/>
            <person name="Taylor A."/>
            <person name="Grigoriev I.V."/>
            <person name="Nagy L.G."/>
            <person name="Martin F."/>
            <person name="Kauserud H."/>
        </authorList>
    </citation>
    <scope>NUCLEOTIDE SEQUENCE</scope>
    <source>
        <strain evidence="10">9144</strain>
    </source>
</reference>
<protein>
    <recommendedName>
        <fullName evidence="2">precorrin-2 dehydrogenase</fullName>
        <ecNumber evidence="2">1.3.1.76</ecNumber>
    </recommendedName>
</protein>
<organism evidence="10 11">
    <name type="scientific">Mycena pura</name>
    <dbReference type="NCBI Taxonomy" id="153505"/>
    <lineage>
        <taxon>Eukaryota</taxon>
        <taxon>Fungi</taxon>
        <taxon>Dikarya</taxon>
        <taxon>Basidiomycota</taxon>
        <taxon>Agaricomycotina</taxon>
        <taxon>Agaricomycetes</taxon>
        <taxon>Agaricomycetidae</taxon>
        <taxon>Agaricales</taxon>
        <taxon>Marasmiineae</taxon>
        <taxon>Mycenaceae</taxon>
        <taxon>Mycena</taxon>
    </lineage>
</organism>
<dbReference type="Pfam" id="PF13241">
    <property type="entry name" value="NAD_binding_7"/>
    <property type="match status" value="1"/>
</dbReference>